<dbReference type="Gene3D" id="3.40.930.10">
    <property type="entry name" value="Mannitol-specific EII, Chain A"/>
    <property type="match status" value="1"/>
</dbReference>
<evidence type="ECO:0000259" key="12">
    <source>
        <dbReference type="PROSITE" id="PS51094"/>
    </source>
</evidence>
<evidence type="ECO:0000256" key="10">
    <source>
        <dbReference type="ARBA" id="ARBA00030956"/>
    </source>
</evidence>
<comment type="caution">
    <text evidence="13">The sequence shown here is derived from an EMBL/GenBank/DDBJ whole genome shotgun (WGS) entry which is preliminary data.</text>
</comment>
<protein>
    <recommendedName>
        <fullName evidence="2">Mannitol-specific phosphotransferase enzyme IIA component</fullName>
    </recommendedName>
    <alternativeName>
        <fullName evidence="10">EIIA</fullName>
    </alternativeName>
    <alternativeName>
        <fullName evidence="11">EIII</fullName>
    </alternativeName>
    <alternativeName>
        <fullName evidence="9">PTS system mannitol-specific EIIA component</fullName>
    </alternativeName>
</protein>
<keyword evidence="7" id="KW-0598">Phosphotransferase system</keyword>
<dbReference type="CDD" id="cd00211">
    <property type="entry name" value="PTS_IIA_fru"/>
    <property type="match status" value="1"/>
</dbReference>
<organism evidence="13 15">
    <name type="scientific">Enterococcus mundtii</name>
    <dbReference type="NCBI Taxonomy" id="53346"/>
    <lineage>
        <taxon>Bacteria</taxon>
        <taxon>Bacillati</taxon>
        <taxon>Bacillota</taxon>
        <taxon>Bacilli</taxon>
        <taxon>Lactobacillales</taxon>
        <taxon>Enterococcaceae</taxon>
        <taxon>Enterococcus</taxon>
    </lineage>
</organism>
<gene>
    <name evidence="13" type="ORF">BTN92_08840</name>
    <name evidence="14" type="ORF">CUS89_06450</name>
</gene>
<dbReference type="InterPro" id="IPR002178">
    <property type="entry name" value="PTS_EIIA_type-2_dom"/>
</dbReference>
<evidence type="ECO:0000313" key="16">
    <source>
        <dbReference type="Proteomes" id="UP000237934"/>
    </source>
</evidence>
<reference evidence="14 16" key="2">
    <citation type="journal article" date="2018" name="Pathog. Dis.">
        <title>Whole-genome sequencing based characterization of antimicrobial resistance in Enterococcus.</title>
        <authorList>
            <person name="Tyson G."/>
        </authorList>
    </citation>
    <scope>NUCLEOTIDE SEQUENCE [LARGE SCALE GENOMIC DNA]</scope>
    <source>
        <strain evidence="14 16">CVM N55263</strain>
    </source>
</reference>
<evidence type="ECO:0000313" key="14">
    <source>
        <dbReference type="EMBL" id="PQF23537.1"/>
    </source>
</evidence>
<evidence type="ECO:0000256" key="8">
    <source>
        <dbReference type="ARBA" id="ARBA00022777"/>
    </source>
</evidence>
<evidence type="ECO:0000256" key="3">
    <source>
        <dbReference type="ARBA" id="ARBA00022448"/>
    </source>
</evidence>
<dbReference type="Proteomes" id="UP000237934">
    <property type="component" value="Unassembled WGS sequence"/>
</dbReference>
<keyword evidence="5" id="KW-0762">Sugar transport</keyword>
<dbReference type="PROSITE" id="PS00372">
    <property type="entry name" value="PTS_EIIA_TYPE_2_HIS"/>
    <property type="match status" value="1"/>
</dbReference>
<dbReference type="InterPro" id="IPR016152">
    <property type="entry name" value="PTrfase/Anion_transptr"/>
</dbReference>
<reference evidence="13 15" key="1">
    <citation type="submission" date="2016-12" db="EMBL/GenBank/DDBJ databases">
        <authorList>
            <person name="Song W.-J."/>
            <person name="Kurnit D.M."/>
        </authorList>
    </citation>
    <scope>NUCLEOTIDE SEQUENCE [LARGE SCALE GENOMIC DNA]</scope>
    <source>
        <strain evidence="13 15">CGB1038-1_S1</strain>
    </source>
</reference>
<dbReference type="GO" id="GO:0009401">
    <property type="term" value="P:phosphoenolpyruvate-dependent sugar phosphotransferase system"/>
    <property type="evidence" value="ECO:0007669"/>
    <property type="project" value="UniProtKB-KW"/>
</dbReference>
<evidence type="ECO:0000256" key="11">
    <source>
        <dbReference type="ARBA" id="ARBA00030962"/>
    </source>
</evidence>
<evidence type="ECO:0000256" key="7">
    <source>
        <dbReference type="ARBA" id="ARBA00022683"/>
    </source>
</evidence>
<dbReference type="SUPFAM" id="SSF55804">
    <property type="entry name" value="Phoshotransferase/anion transport protein"/>
    <property type="match status" value="1"/>
</dbReference>
<dbReference type="GO" id="GO:0016301">
    <property type="term" value="F:kinase activity"/>
    <property type="evidence" value="ECO:0007669"/>
    <property type="project" value="UniProtKB-KW"/>
</dbReference>
<dbReference type="EMBL" id="PUAP01000021">
    <property type="protein sequence ID" value="PQF23537.1"/>
    <property type="molecule type" value="Genomic_DNA"/>
</dbReference>
<evidence type="ECO:0000256" key="6">
    <source>
        <dbReference type="ARBA" id="ARBA00022679"/>
    </source>
</evidence>
<dbReference type="GO" id="GO:0090563">
    <property type="term" value="F:protein-phosphocysteine-sugar phosphotransferase activity"/>
    <property type="evidence" value="ECO:0007669"/>
    <property type="project" value="TreeGrafter"/>
</dbReference>
<evidence type="ECO:0000313" key="13">
    <source>
        <dbReference type="EMBL" id="ONN43158.1"/>
    </source>
</evidence>
<evidence type="ECO:0000256" key="1">
    <source>
        <dbReference type="ARBA" id="ARBA00002434"/>
    </source>
</evidence>
<dbReference type="InterPro" id="IPR050893">
    <property type="entry name" value="Sugar_PTS"/>
</dbReference>
<feature type="domain" description="PTS EIIA type-2" evidence="12">
    <location>
        <begin position="2"/>
        <end position="144"/>
    </location>
</feature>
<keyword evidence="6" id="KW-0808">Transferase</keyword>
<dbReference type="PANTHER" id="PTHR30181:SF2">
    <property type="entry name" value="PTS SYSTEM MANNITOL-SPECIFIC EIICBA COMPONENT"/>
    <property type="match status" value="1"/>
</dbReference>
<dbReference type="Pfam" id="PF00359">
    <property type="entry name" value="PTS_EIIA_2"/>
    <property type="match status" value="1"/>
</dbReference>
<accession>A0A1V2UJH7</accession>
<dbReference type="EMBL" id="MSTR01000007">
    <property type="protein sequence ID" value="ONN43158.1"/>
    <property type="molecule type" value="Genomic_DNA"/>
</dbReference>
<dbReference type="PANTHER" id="PTHR30181">
    <property type="entry name" value="MANNITOL PERMEASE IIC COMPONENT"/>
    <property type="match status" value="1"/>
</dbReference>
<dbReference type="Proteomes" id="UP000189299">
    <property type="component" value="Unassembled WGS sequence"/>
</dbReference>
<name>A0A1V2UJH7_ENTMU</name>
<dbReference type="OrthoDB" id="1640042at2"/>
<dbReference type="STRING" id="53346.A5802_002101"/>
<dbReference type="AlphaFoldDB" id="A0A1V2UJH7"/>
<keyword evidence="4" id="KW-0597">Phosphoprotein</keyword>
<evidence type="ECO:0000313" key="15">
    <source>
        <dbReference type="Proteomes" id="UP000189299"/>
    </source>
</evidence>
<evidence type="ECO:0000256" key="9">
    <source>
        <dbReference type="ARBA" id="ARBA00029908"/>
    </source>
</evidence>
<keyword evidence="3" id="KW-0813">Transport</keyword>
<keyword evidence="8" id="KW-0418">Kinase</keyword>
<dbReference type="PROSITE" id="PS51094">
    <property type="entry name" value="PTS_EIIA_TYPE_2"/>
    <property type="match status" value="1"/>
</dbReference>
<dbReference type="GO" id="GO:0005886">
    <property type="term" value="C:plasma membrane"/>
    <property type="evidence" value="ECO:0007669"/>
    <property type="project" value="TreeGrafter"/>
</dbReference>
<sequence>MLEIPSEHIWLNQQFGSWKEAIQQIGEQLLEKGVIQKEYIDAMVARQEAASVYIGNFVALPHGKAKDEQIVEEGIFLFQVPDGVDFGIDEEKKIATILFAVIMRENQQLTSLQELAFFCSDVDQVMALSDAQTVEEIQQILKQAEEF</sequence>
<evidence type="ECO:0000256" key="2">
    <source>
        <dbReference type="ARBA" id="ARBA00014783"/>
    </source>
</evidence>
<proteinExistence type="predicted"/>
<evidence type="ECO:0000256" key="4">
    <source>
        <dbReference type="ARBA" id="ARBA00022553"/>
    </source>
</evidence>
<comment type="function">
    <text evidence="1">The phosphoenolpyruvate-dependent sugar phosphotransferase system (sugar PTS), a major carbohydrate active transport system, catalyzes the phosphorylation of incoming sugar substrates concomitantly with their translocation across the cell membrane. The enzyme II CmtAB PTS system is involved in D-mannitol transport.</text>
</comment>
<dbReference type="RefSeq" id="WP_062806196.1">
    <property type="nucleotide sequence ID" value="NZ_CABMMO010000007.1"/>
</dbReference>
<evidence type="ECO:0000256" key="5">
    <source>
        <dbReference type="ARBA" id="ARBA00022597"/>
    </source>
</evidence>